<evidence type="ECO:0008006" key="2">
    <source>
        <dbReference type="Google" id="ProtNLM"/>
    </source>
</evidence>
<organism evidence="1">
    <name type="scientific">marine sediment metagenome</name>
    <dbReference type="NCBI Taxonomy" id="412755"/>
    <lineage>
        <taxon>unclassified sequences</taxon>
        <taxon>metagenomes</taxon>
        <taxon>ecological metagenomes</taxon>
    </lineage>
</organism>
<dbReference type="EMBL" id="LAZR01003665">
    <property type="protein sequence ID" value="KKN15917.1"/>
    <property type="molecule type" value="Genomic_DNA"/>
</dbReference>
<dbReference type="Gene3D" id="2.10.230.10">
    <property type="entry name" value="Heat shock protein DnaJ, cysteine-rich domain"/>
    <property type="match status" value="1"/>
</dbReference>
<name>A0A0F9NV15_9ZZZZ</name>
<sequence>MTEELLNPDELDTIQITQDDKNELEEMATIGLTDCEEDHEEYAKRVPYLLEQRLKEKVAKADKARLCPDCLGEKRTLVRGKDGSFNGKSPCPTCQGTGYKEHTPECIKHKAIFGSVGCTCTGYRPDREQELGKMVLDES</sequence>
<reference evidence="1" key="1">
    <citation type="journal article" date="2015" name="Nature">
        <title>Complex archaea that bridge the gap between prokaryotes and eukaryotes.</title>
        <authorList>
            <person name="Spang A."/>
            <person name="Saw J.H."/>
            <person name="Jorgensen S.L."/>
            <person name="Zaremba-Niedzwiedzka K."/>
            <person name="Martijn J."/>
            <person name="Lind A.E."/>
            <person name="van Eijk R."/>
            <person name="Schleper C."/>
            <person name="Guy L."/>
            <person name="Ettema T.J."/>
        </authorList>
    </citation>
    <scope>NUCLEOTIDE SEQUENCE</scope>
</reference>
<gene>
    <name evidence="1" type="ORF">LCGC14_0981090</name>
</gene>
<proteinExistence type="predicted"/>
<comment type="caution">
    <text evidence="1">The sequence shown here is derived from an EMBL/GenBank/DDBJ whole genome shotgun (WGS) entry which is preliminary data.</text>
</comment>
<protein>
    <recommendedName>
        <fullName evidence="2">CR-type domain-containing protein</fullName>
    </recommendedName>
</protein>
<evidence type="ECO:0000313" key="1">
    <source>
        <dbReference type="EMBL" id="KKN15917.1"/>
    </source>
</evidence>
<dbReference type="AlphaFoldDB" id="A0A0F9NV15"/>
<accession>A0A0F9NV15</accession>